<evidence type="ECO:0000256" key="2">
    <source>
        <dbReference type="ARBA" id="ARBA00022448"/>
    </source>
</evidence>
<comment type="subcellular location">
    <subcellularLocation>
        <location evidence="1">Membrane</location>
        <topology evidence="1">Multi-pass membrane protein</topology>
    </subcellularLocation>
</comment>
<feature type="transmembrane region" description="Helical" evidence="8">
    <location>
        <begin position="386"/>
        <end position="406"/>
    </location>
</feature>
<dbReference type="Proteomes" id="UP000694924">
    <property type="component" value="Unplaced"/>
</dbReference>
<evidence type="ECO:0000313" key="11">
    <source>
        <dbReference type="RefSeq" id="XP_015187629.1"/>
    </source>
</evidence>
<feature type="transmembrane region" description="Helical" evidence="8">
    <location>
        <begin position="138"/>
        <end position="160"/>
    </location>
</feature>
<evidence type="ECO:0000256" key="3">
    <source>
        <dbReference type="ARBA" id="ARBA00022449"/>
    </source>
</evidence>
<evidence type="ECO:0000256" key="7">
    <source>
        <dbReference type="ARBA" id="ARBA00023136"/>
    </source>
</evidence>
<feature type="domain" description="Sodium/calcium exchanger membrane region" evidence="9">
    <location>
        <begin position="421"/>
        <end position="571"/>
    </location>
</feature>
<feature type="domain" description="Sodium/calcium exchanger membrane region" evidence="9">
    <location>
        <begin position="77"/>
        <end position="212"/>
    </location>
</feature>
<feature type="transmembrane region" description="Helical" evidence="8">
    <location>
        <begin position="558"/>
        <end position="578"/>
    </location>
</feature>
<dbReference type="InterPro" id="IPR044880">
    <property type="entry name" value="NCX_ion-bd_dom_sf"/>
</dbReference>
<keyword evidence="3" id="KW-0050">Antiport</keyword>
<accession>A0ABM1J591</accession>
<dbReference type="Pfam" id="PF01699">
    <property type="entry name" value="Na_Ca_ex"/>
    <property type="match status" value="2"/>
</dbReference>
<feature type="transmembrane region" description="Helical" evidence="8">
    <location>
        <begin position="485"/>
        <end position="505"/>
    </location>
</feature>
<gene>
    <name evidence="11" type="primary">LOC107072318</name>
</gene>
<dbReference type="Gene3D" id="1.20.1420.30">
    <property type="entry name" value="NCX, central ion-binding region"/>
    <property type="match status" value="2"/>
</dbReference>
<name>A0ABM1J591_POLDO</name>
<evidence type="ECO:0000256" key="4">
    <source>
        <dbReference type="ARBA" id="ARBA00022568"/>
    </source>
</evidence>
<feature type="transmembrane region" description="Helical" evidence="8">
    <location>
        <begin position="65"/>
        <end position="86"/>
    </location>
</feature>
<evidence type="ECO:0000259" key="9">
    <source>
        <dbReference type="Pfam" id="PF01699"/>
    </source>
</evidence>
<keyword evidence="4" id="KW-0106">Calcium</keyword>
<sequence length="593" mass="66709">MKNGGLLKRFFRHGHLPIREDDCSYLWHVPAAERCEWVEKTQDCYTDSVVQYTAMLFCIFRSESIPLFVCGIFLIILWLSYLLLILGTTVDSFFCPSLVVIANIMRLSENIAGVTILTFGNGAPDIFTSLVSGSEDSIIMFTELISAGVLVTTVIAGSIAMIKPFRVHLKPLIRDTCFYIAAVCWITYVVHDERIYLWEAISLILLYVLFIANIVIMQACDTREEKVKSRIPSVPDPDVLHAYLLNKDTNAIAIPRIPTRSRPFGFRAKLDVAMAVELDRTRIRSDGIKMENKVKEIFKRPRDLFKEFLYDINPISREDWTEANRFFKIILIVRSPATFLLQLFIPVVNVTAEKRGWSKLLNCFQLCVTPTVALFLLNVWRVKVGMVPILPIFFAFGTLISVIVFLTTHADRIPKYHNVFAFFGFFVGMLVVYLVAGEVMAVLGCIGFACSISNAMLGITFLAMGNSIGDFISNVTIARQGFPKMGYAACFGGPIFNTLLGLGLTYGISAVSSSDLRTKIRLSNMAPGCLTFLLCSLLTTIIYLNITGAMARRSYGYLLYSLYLVFILIQFLSEFHVIHPLGMDHRTDEPDGR</sequence>
<organism evidence="10 11">
    <name type="scientific">Polistes dominula</name>
    <name type="common">European paper wasp</name>
    <name type="synonym">Vespa dominula</name>
    <dbReference type="NCBI Taxonomy" id="743375"/>
    <lineage>
        <taxon>Eukaryota</taxon>
        <taxon>Metazoa</taxon>
        <taxon>Ecdysozoa</taxon>
        <taxon>Arthropoda</taxon>
        <taxon>Hexapoda</taxon>
        <taxon>Insecta</taxon>
        <taxon>Pterygota</taxon>
        <taxon>Neoptera</taxon>
        <taxon>Endopterygota</taxon>
        <taxon>Hymenoptera</taxon>
        <taxon>Apocrita</taxon>
        <taxon>Aculeata</taxon>
        <taxon>Vespoidea</taxon>
        <taxon>Vespidae</taxon>
        <taxon>Polistinae</taxon>
        <taxon>Polistini</taxon>
        <taxon>Polistes</taxon>
    </lineage>
</organism>
<evidence type="ECO:0000256" key="1">
    <source>
        <dbReference type="ARBA" id="ARBA00004141"/>
    </source>
</evidence>
<evidence type="ECO:0000256" key="6">
    <source>
        <dbReference type="ARBA" id="ARBA00022989"/>
    </source>
</evidence>
<keyword evidence="6 8" id="KW-1133">Transmembrane helix</keyword>
<dbReference type="PANTHER" id="PTHR12266:SF0">
    <property type="entry name" value="MITOCHONDRIAL SODIUM_CALCIUM EXCHANGER PROTEIN"/>
    <property type="match status" value="1"/>
</dbReference>
<dbReference type="RefSeq" id="XP_015187629.1">
    <property type="nucleotide sequence ID" value="XM_015332143.1"/>
</dbReference>
<proteinExistence type="predicted"/>
<keyword evidence="10" id="KW-1185">Reference proteome</keyword>
<keyword evidence="7 8" id="KW-0472">Membrane</keyword>
<keyword evidence="4" id="KW-0406">Ion transport</keyword>
<feature type="transmembrane region" description="Helical" evidence="8">
    <location>
        <begin position="196"/>
        <end position="220"/>
    </location>
</feature>
<evidence type="ECO:0000256" key="5">
    <source>
        <dbReference type="ARBA" id="ARBA00022692"/>
    </source>
</evidence>
<dbReference type="PANTHER" id="PTHR12266">
    <property type="entry name" value="NA+/CA2+ K+ INDEPENDENT EXCHANGER"/>
    <property type="match status" value="1"/>
</dbReference>
<keyword evidence="4" id="KW-0109">Calcium transport</keyword>
<dbReference type="InterPro" id="IPR004837">
    <property type="entry name" value="NaCa_Exmemb"/>
</dbReference>
<dbReference type="InterPro" id="IPR051359">
    <property type="entry name" value="CaCA_antiporter"/>
</dbReference>
<keyword evidence="2" id="KW-0813">Transport</keyword>
<feature type="transmembrane region" description="Helical" evidence="8">
    <location>
        <begin position="525"/>
        <end position="546"/>
    </location>
</feature>
<evidence type="ECO:0000313" key="10">
    <source>
        <dbReference type="Proteomes" id="UP000694924"/>
    </source>
</evidence>
<reference evidence="11" key="1">
    <citation type="submission" date="2025-08" db="UniProtKB">
        <authorList>
            <consortium name="RefSeq"/>
        </authorList>
    </citation>
    <scope>IDENTIFICATION</scope>
    <source>
        <tissue evidence="11">Whole body</tissue>
    </source>
</reference>
<protein>
    <submittedName>
        <fullName evidence="11">Sodium/potassium/calcium exchanger 6, mitochondrial-like</fullName>
    </submittedName>
</protein>
<keyword evidence="5 8" id="KW-0812">Transmembrane</keyword>
<feature type="transmembrane region" description="Helical" evidence="8">
    <location>
        <begin position="172"/>
        <end position="190"/>
    </location>
</feature>
<evidence type="ECO:0000256" key="8">
    <source>
        <dbReference type="SAM" id="Phobius"/>
    </source>
</evidence>
<dbReference type="GeneID" id="107072318"/>
<feature type="transmembrane region" description="Helical" evidence="8">
    <location>
        <begin position="418"/>
        <end position="435"/>
    </location>
</feature>